<reference evidence="3" key="1">
    <citation type="submission" date="2017-01" db="EMBL/GenBank/DDBJ databases">
        <title>Genome Analysis of Deinococcus marmoris KOPRI26562.</title>
        <authorList>
            <person name="Kim J.H."/>
            <person name="Oh H.-M."/>
        </authorList>
    </citation>
    <scope>NUCLEOTIDE SEQUENCE [LARGE SCALE GENOMIC DNA]</scope>
    <source>
        <strain evidence="3">PAMC 26633</strain>
    </source>
</reference>
<dbReference type="Proteomes" id="UP000214720">
    <property type="component" value="Unassembled WGS sequence"/>
</dbReference>
<accession>A0A226XAE5</accession>
<proteinExistence type="predicted"/>
<feature type="region of interest" description="Disordered" evidence="1">
    <location>
        <begin position="247"/>
        <end position="284"/>
    </location>
</feature>
<dbReference type="SUPFAM" id="SSF46689">
    <property type="entry name" value="Homeodomain-like"/>
    <property type="match status" value="1"/>
</dbReference>
<protein>
    <submittedName>
        <fullName evidence="2">Mobile element protein</fullName>
    </submittedName>
</protein>
<comment type="caution">
    <text evidence="2">The sequence shown here is derived from an EMBL/GenBank/DDBJ whole genome shotgun (WGS) entry which is preliminary data.</text>
</comment>
<evidence type="ECO:0000313" key="3">
    <source>
        <dbReference type="Proteomes" id="UP000214720"/>
    </source>
</evidence>
<feature type="region of interest" description="Disordered" evidence="1">
    <location>
        <begin position="211"/>
        <end position="230"/>
    </location>
</feature>
<sequence>MQPTELVTLNMRELDRLKVIQTVVDRMLKPGLAAERLRLTVRQVERLVLRYKQAGAAGVGSAARGRPGNRKLDEATAYRALILIRDRYADFGPTLACEKLREAQGLTLSKETVRHLMADAGLWIPRKQRPPKIHQPRNRRACLGELIQIDGSDHRWFEERAPACTLLVFIDDATSRLMTLHFTATESTFSYFEATRPVHRGVWQASRTLQRPRERVPLQQSGEHARQGRNPIRAGLVRVERGYAVCQQQPDQGTRGARQPDFAGPAREGVATAQDRHEGSGERLCAPFHC</sequence>
<dbReference type="PANTHER" id="PTHR35004">
    <property type="entry name" value="TRANSPOSASE RV3428C-RELATED"/>
    <property type="match status" value="1"/>
</dbReference>
<dbReference type="InterPro" id="IPR009057">
    <property type="entry name" value="Homeodomain-like_sf"/>
</dbReference>
<evidence type="ECO:0000256" key="1">
    <source>
        <dbReference type="SAM" id="MobiDB-lite"/>
    </source>
</evidence>
<dbReference type="EMBL" id="MTHB01000027">
    <property type="protein sequence ID" value="OXC80069.1"/>
    <property type="molecule type" value="Genomic_DNA"/>
</dbReference>
<evidence type="ECO:0000313" key="2">
    <source>
        <dbReference type="EMBL" id="OXC80069.1"/>
    </source>
</evidence>
<gene>
    <name evidence="2" type="ORF">BSU04_04555</name>
</gene>
<dbReference type="AlphaFoldDB" id="A0A226XAE5"/>
<organism evidence="2 3">
    <name type="scientific">Caballeronia sordidicola</name>
    <name type="common">Burkholderia sordidicola</name>
    <dbReference type="NCBI Taxonomy" id="196367"/>
    <lineage>
        <taxon>Bacteria</taxon>
        <taxon>Pseudomonadati</taxon>
        <taxon>Pseudomonadota</taxon>
        <taxon>Betaproteobacteria</taxon>
        <taxon>Burkholderiales</taxon>
        <taxon>Burkholderiaceae</taxon>
        <taxon>Caballeronia</taxon>
    </lineage>
</organism>
<dbReference type="PANTHER" id="PTHR35004:SF7">
    <property type="entry name" value="INTEGRASE PROTEIN"/>
    <property type="match status" value="1"/>
</dbReference>
<name>A0A226XAE5_CABSO</name>